<dbReference type="InterPro" id="IPR027417">
    <property type="entry name" value="P-loop_NTPase"/>
</dbReference>
<feature type="region of interest" description="Disordered" evidence="7">
    <location>
        <begin position="86"/>
        <end position="153"/>
    </location>
</feature>
<dbReference type="PANTHER" id="PTHR30473">
    <property type="entry name" value="PROTEIN PHOH"/>
    <property type="match status" value="1"/>
</dbReference>
<feature type="compositionally biased region" description="Low complexity" evidence="7">
    <location>
        <begin position="123"/>
        <end position="143"/>
    </location>
</feature>
<dbReference type="Proteomes" id="UP001082899">
    <property type="component" value="Unassembled WGS sequence"/>
</dbReference>
<organism evidence="9 10">
    <name type="scientific">Robbsia betulipollinis</name>
    <dbReference type="NCBI Taxonomy" id="2981849"/>
    <lineage>
        <taxon>Bacteria</taxon>
        <taxon>Pseudomonadati</taxon>
        <taxon>Pseudomonadota</taxon>
        <taxon>Betaproteobacteria</taxon>
        <taxon>Burkholderiales</taxon>
        <taxon>Burkholderiaceae</taxon>
        <taxon>Robbsia</taxon>
    </lineage>
</organism>
<dbReference type="Pfam" id="PF02562">
    <property type="entry name" value="PhoH"/>
    <property type="match status" value="1"/>
</dbReference>
<evidence type="ECO:0000313" key="9">
    <source>
        <dbReference type="EMBL" id="MCY0387381.1"/>
    </source>
</evidence>
<evidence type="ECO:0000313" key="10">
    <source>
        <dbReference type="Proteomes" id="UP001082899"/>
    </source>
</evidence>
<evidence type="ECO:0000259" key="8">
    <source>
        <dbReference type="Pfam" id="PF02562"/>
    </source>
</evidence>
<feature type="compositionally biased region" description="Low complexity" evidence="7">
    <location>
        <begin position="86"/>
        <end position="107"/>
    </location>
</feature>
<evidence type="ECO:0000256" key="6">
    <source>
        <dbReference type="ARBA" id="ARBA00039970"/>
    </source>
</evidence>
<protein>
    <recommendedName>
        <fullName evidence="6">PhoH-like protein</fullName>
    </recommendedName>
</protein>
<keyword evidence="3" id="KW-0963">Cytoplasm</keyword>
<keyword evidence="10" id="KW-1185">Reference proteome</keyword>
<evidence type="ECO:0000256" key="1">
    <source>
        <dbReference type="ARBA" id="ARBA00004496"/>
    </source>
</evidence>
<feature type="domain" description="PhoH-like protein" evidence="8">
    <location>
        <begin position="162"/>
        <end position="365"/>
    </location>
</feature>
<dbReference type="SUPFAM" id="SSF52540">
    <property type="entry name" value="P-loop containing nucleoside triphosphate hydrolases"/>
    <property type="match status" value="1"/>
</dbReference>
<dbReference type="EMBL" id="JAPMXC010000001">
    <property type="protein sequence ID" value="MCY0387381.1"/>
    <property type="molecule type" value="Genomic_DNA"/>
</dbReference>
<dbReference type="PANTHER" id="PTHR30473:SF1">
    <property type="entry name" value="PHOH-LIKE PROTEIN"/>
    <property type="match status" value="1"/>
</dbReference>
<evidence type="ECO:0000256" key="4">
    <source>
        <dbReference type="ARBA" id="ARBA00022741"/>
    </source>
</evidence>
<comment type="similarity">
    <text evidence="2">Belongs to the PhoH family.</text>
</comment>
<keyword evidence="5" id="KW-0067">ATP-binding</keyword>
<evidence type="ECO:0000256" key="2">
    <source>
        <dbReference type="ARBA" id="ARBA00010393"/>
    </source>
</evidence>
<dbReference type="InterPro" id="IPR051451">
    <property type="entry name" value="PhoH2-like"/>
</dbReference>
<comment type="subcellular location">
    <subcellularLocation>
        <location evidence="1">Cytoplasm</location>
    </subcellularLocation>
</comment>
<evidence type="ECO:0000256" key="3">
    <source>
        <dbReference type="ARBA" id="ARBA00022490"/>
    </source>
</evidence>
<dbReference type="InterPro" id="IPR003714">
    <property type="entry name" value="PhoH"/>
</dbReference>
<dbReference type="Gene3D" id="3.40.50.300">
    <property type="entry name" value="P-loop containing nucleotide triphosphate hydrolases"/>
    <property type="match status" value="1"/>
</dbReference>
<dbReference type="RefSeq" id="WP_267847125.1">
    <property type="nucleotide sequence ID" value="NZ_JAPMXC010000001.1"/>
</dbReference>
<comment type="caution">
    <text evidence="9">The sequence shown here is derived from an EMBL/GenBank/DDBJ whole genome shotgun (WGS) entry which is preliminary data.</text>
</comment>
<evidence type="ECO:0000256" key="5">
    <source>
        <dbReference type="ARBA" id="ARBA00022840"/>
    </source>
</evidence>
<sequence length="375" mass="40603">MKIAQEEFTAPRDDNTRLANLCGPLDENLRQVEQAFDVTLARRGHRIAVRGRNAKLAVAALEDFYNRARNPLSLDDVQLGLVEARQTGGTTTRSAGRSSTPGTSAGARAAYERGTVGPSHATPVTDAGPGDPDAPAAGPALGAVPPPVGPEPIVLHTRRTDLRGRTPTQHEYLKNILAHDVTFGLGPAGTGKTYLAVACAVDALERDQIKRIVLTRPAVEAGERLGFLPGDLTQKVDPYLRPLYDALYDLLGFDRTAKMFERQMIEIAPLAYMRGRTLNHAFIILDEAQNTTPEQMKMFLTRIGFGSKAVVTGDTTQVDLPRGHKSGLVEAQEVLGDVRGIAMTRFTSADVVRHPLVGRIVDAYDAHMLRMGRGT</sequence>
<gene>
    <name evidence="9" type="ORF">OVY01_09060</name>
</gene>
<name>A0ABT3ZLG0_9BURK</name>
<accession>A0ABT3ZLG0</accession>
<reference evidence="9" key="1">
    <citation type="submission" date="2022-11" db="EMBL/GenBank/DDBJ databases">
        <title>Robbsia betulipollinis sp. nov., isolated from pollen of birch (Betula pendula).</title>
        <authorList>
            <person name="Shi H."/>
            <person name="Ambika Manirajan B."/>
            <person name="Ratering S."/>
            <person name="Geissler-Plaum R."/>
            <person name="Schnell S."/>
        </authorList>
    </citation>
    <scope>NUCLEOTIDE SEQUENCE</scope>
    <source>
        <strain evidence="9">Bb-Pol-6</strain>
    </source>
</reference>
<evidence type="ECO:0000256" key="7">
    <source>
        <dbReference type="SAM" id="MobiDB-lite"/>
    </source>
</evidence>
<proteinExistence type="inferred from homology"/>
<keyword evidence="4" id="KW-0547">Nucleotide-binding</keyword>